<feature type="domain" description="SLH" evidence="2">
    <location>
        <begin position="28"/>
        <end position="91"/>
    </location>
</feature>
<dbReference type="AlphaFoldDB" id="A0A1I2GQQ5"/>
<reference evidence="4" key="1">
    <citation type="submission" date="2016-10" db="EMBL/GenBank/DDBJ databases">
        <authorList>
            <person name="Varghese N."/>
            <person name="Submissions S."/>
        </authorList>
    </citation>
    <scope>NUCLEOTIDE SEQUENCE [LARGE SCALE GENOMIC DNA]</scope>
    <source>
        <strain evidence="4">CGMCC 1.10784</strain>
    </source>
</reference>
<organism evidence="3 4">
    <name type="scientific">Paenibacillus catalpae</name>
    <dbReference type="NCBI Taxonomy" id="1045775"/>
    <lineage>
        <taxon>Bacteria</taxon>
        <taxon>Bacillati</taxon>
        <taxon>Bacillota</taxon>
        <taxon>Bacilli</taxon>
        <taxon>Bacillales</taxon>
        <taxon>Paenibacillaceae</taxon>
        <taxon>Paenibacillus</taxon>
    </lineage>
</organism>
<proteinExistence type="predicted"/>
<evidence type="ECO:0000313" key="3">
    <source>
        <dbReference type="EMBL" id="SFF19563.1"/>
    </source>
</evidence>
<evidence type="ECO:0000313" key="4">
    <source>
        <dbReference type="Proteomes" id="UP000198855"/>
    </source>
</evidence>
<name>A0A1I2GQQ5_9BACL</name>
<feature type="signal peptide" evidence="1">
    <location>
        <begin position="1"/>
        <end position="27"/>
    </location>
</feature>
<dbReference type="Proteomes" id="UP000198855">
    <property type="component" value="Unassembled WGS sequence"/>
</dbReference>
<keyword evidence="1" id="KW-0732">Signal</keyword>
<keyword evidence="4" id="KW-1185">Reference proteome</keyword>
<accession>A0A1I2GQQ5</accession>
<dbReference type="PANTHER" id="PTHR43308">
    <property type="entry name" value="OUTER MEMBRANE PROTEIN ALPHA-RELATED"/>
    <property type="match status" value="1"/>
</dbReference>
<dbReference type="InterPro" id="IPR051465">
    <property type="entry name" value="Cell_Envelope_Struct_Comp"/>
</dbReference>
<dbReference type="STRING" id="1045775.SAMN05216378_5396"/>
<evidence type="ECO:0000256" key="1">
    <source>
        <dbReference type="SAM" id="SignalP"/>
    </source>
</evidence>
<feature type="domain" description="SLH" evidence="2">
    <location>
        <begin position="92"/>
        <end position="147"/>
    </location>
</feature>
<dbReference type="InterPro" id="IPR001119">
    <property type="entry name" value="SLH_dom"/>
</dbReference>
<dbReference type="EMBL" id="FOMT01000006">
    <property type="protein sequence ID" value="SFF19563.1"/>
    <property type="molecule type" value="Genomic_DNA"/>
</dbReference>
<feature type="domain" description="SLH" evidence="2">
    <location>
        <begin position="148"/>
        <end position="211"/>
    </location>
</feature>
<dbReference type="Pfam" id="PF00395">
    <property type="entry name" value="SLH"/>
    <property type="match status" value="3"/>
</dbReference>
<evidence type="ECO:0000259" key="2">
    <source>
        <dbReference type="PROSITE" id="PS51272"/>
    </source>
</evidence>
<gene>
    <name evidence="3" type="ORF">SAMN05216378_5396</name>
</gene>
<sequence>MLMRRRKPLLALLIGCCLLTFAVTGYAATKAAYEEADQSWAAPALKAWLDLGWLQGYLDGTIKPEQPVTRAEMISLMNRAFELTDSAPLSFQDVTTNDWFYTDIAKAVEEGYISGEDGALKPEQFITREEAALMLASIVHLELPREKAPPFQDKDLILEANRGAIATLAEKGIIKGYPDGTFRPTEPVTRASAVVMIDTLLRSGIVNRTYSAPGTYGLESVVETAYGNVTLKAADITLRYMHIKGNLIIEGGSGDYHLIHVIVDGHTIIQGDGSPAVHLSNASLHEALVQTEEGAAMNVDGETAVGQLTADSPLTLNLSDEAVIKHLELNAKADVNGHGTIEHATLNDGAQWSTFETMPDLIDGPYNSAWIWTQ</sequence>
<dbReference type="PROSITE" id="PS51272">
    <property type="entry name" value="SLH"/>
    <property type="match status" value="3"/>
</dbReference>
<feature type="chain" id="PRO_5011555102" evidence="1">
    <location>
        <begin position="28"/>
        <end position="374"/>
    </location>
</feature>
<protein>
    <submittedName>
        <fullName evidence="3">S-layer homology domain-containing protein</fullName>
    </submittedName>
</protein>
<dbReference type="OrthoDB" id="185675at2"/>